<dbReference type="InterPro" id="IPR010634">
    <property type="entry name" value="DUF1223"/>
</dbReference>
<dbReference type="Gene3D" id="2.60.40.10">
    <property type="entry name" value="Immunoglobulins"/>
    <property type="match status" value="1"/>
</dbReference>
<accession>A0A7C1VN24</accession>
<dbReference type="Proteomes" id="UP000886384">
    <property type="component" value="Unassembled WGS sequence"/>
</dbReference>
<dbReference type="PANTHER" id="PTHR36057">
    <property type="match status" value="1"/>
</dbReference>
<reference evidence="1" key="1">
    <citation type="journal article" date="2020" name="mSystems">
        <title>Genome- and Community-Level Interaction Insights into Carbon Utilization and Element Cycling Functions of Hydrothermarchaeota in Hydrothermal Sediment.</title>
        <authorList>
            <person name="Zhou Z."/>
            <person name="Liu Y."/>
            <person name="Xu W."/>
            <person name="Pan J."/>
            <person name="Luo Z.H."/>
            <person name="Li M."/>
        </authorList>
    </citation>
    <scope>NUCLEOTIDE SEQUENCE [LARGE SCALE GENOMIC DNA]</scope>
    <source>
        <strain evidence="1">HyVt-380</strain>
    </source>
</reference>
<proteinExistence type="predicted"/>
<dbReference type="PANTHER" id="PTHR36057:SF1">
    <property type="entry name" value="LIPOPROTEIN LIPID ATTACHMENT SITE-LIKE PROTEIN, PUTATIVE (DUF1223)-RELATED"/>
    <property type="match status" value="1"/>
</dbReference>
<dbReference type="SUPFAM" id="SSF52833">
    <property type="entry name" value="Thioredoxin-like"/>
    <property type="match status" value="1"/>
</dbReference>
<evidence type="ECO:0000313" key="1">
    <source>
        <dbReference type="EMBL" id="HEC73306.1"/>
    </source>
</evidence>
<name>A0A7C1VN24_9GAMM</name>
<sequence>MKISVHLFIFVVLSFPPVLIAESWQTKSTSTHIPVMELFTAEGCGLCPAADRWVEALPHRGWTDDKVIVLGFHVDYLDDKKNWVDKFASPIFTQRQRQLARLNLFQTVYTPEFFISGESLHNWKQHGVEALEFVSDFKSGADITLEANQNAQQLSVKTSVSTPAKDDQKDSQLYLAITEDNVKSIIGGGDNRGATFNHQNIVRSWLGPFELDDDGNSMVTTEITLDKHWKRNDLTLVAVVQNMDNGYVLQGLALPLKD</sequence>
<comment type="caution">
    <text evidence="1">The sequence shown here is derived from an EMBL/GenBank/DDBJ whole genome shotgun (WGS) entry which is preliminary data.</text>
</comment>
<protein>
    <submittedName>
        <fullName evidence="1">DUF1223 domain-containing protein</fullName>
    </submittedName>
</protein>
<gene>
    <name evidence="1" type="ORF">ENI26_02920</name>
</gene>
<dbReference type="Pfam" id="PF06764">
    <property type="entry name" value="DUF1223"/>
    <property type="match status" value="1"/>
</dbReference>
<dbReference type="InterPro" id="IPR036249">
    <property type="entry name" value="Thioredoxin-like_sf"/>
</dbReference>
<organism evidence="1">
    <name type="scientific">Methylophaga aminisulfidivorans</name>
    <dbReference type="NCBI Taxonomy" id="230105"/>
    <lineage>
        <taxon>Bacteria</taxon>
        <taxon>Pseudomonadati</taxon>
        <taxon>Pseudomonadota</taxon>
        <taxon>Gammaproteobacteria</taxon>
        <taxon>Thiotrichales</taxon>
        <taxon>Piscirickettsiaceae</taxon>
        <taxon>Methylophaga</taxon>
    </lineage>
</organism>
<dbReference type="EMBL" id="DRHY01000068">
    <property type="protein sequence ID" value="HEC73306.1"/>
    <property type="molecule type" value="Genomic_DNA"/>
</dbReference>
<dbReference type="InterPro" id="IPR013783">
    <property type="entry name" value="Ig-like_fold"/>
</dbReference>
<dbReference type="AlphaFoldDB" id="A0A7C1VN24"/>